<sequence length="883" mass="99000">MRDASPQTTYLKDYTVPDYLIHKVALHFVLDEERTEVTARLTLSRNPASLSMSAALVLAGENLTLQRIILNDGEELAAADYVQAADSLTIYNVPQQQPFVLTIENTINPKINTALEGLYLSNGMLCTQCEAEGFRKITYFLDRPDVMATFTTTLVGDKSRYPVLLSNGNKIAHGELEANRHWVTWEDPFTKPCYLFALVAGQLECIEDHFTTQSGRDISLQIFVEPQDVDKCAHAMQSLQNAMRWDEEVYGCEYDLDLYMIVAVSHFNMGAMENKGLNVFNTKFVLARPDTATDSDYEHIEGVIAHEYFHNWTGNRITCRDWFQLSLKEGFTVFRDQEFTGDRTSKAVKRIEDVTMLRTRQFAEDAGPLAHPIRPEAYIEINNFYTVTIYEKGAEVVRMLHTLLGAEGFRTGSDLYFARHDGQAVTCEDFVKAMEAANGVGLVQFRRWYSQAGTPVLTVSRRYDSQAQTLTLSISQECPPTPGQAVKEPLHIPVKVGLIYPDGTIAPCQLQGSADSAEEVILALTEAAQDFVFTGLSSEPAVSVLRGFSAPVKLVMERSLTELAFLLSHDSDTFNRWEAGQQLIGQAITGLIADVQNNRELRLDPIIIEAFRQVLAQPWEDLSYFSLLLSLPSETYLAEQMPVIDVVAIHTAREFVKLTLAEQLQNALQTLYLNNHRDESGCFDAGAIGRRRIKNTCLNYLCALDDPALKNWAHQQFKTAKNMTDQMAALTVMVNNPHYARRQCLAEFYQQWQHEALVIDKWFALQAASPAPDTFATVQALMAHPAFDLGTPNRIRALIGAFSQANPLHFHAANGQGYQFLADQIIALNTLNPQVASRMISALTSWRRYDAGRQALMTAQLERIMSTEAISKDVYEIASKSLA</sequence>
<gene>
    <name evidence="18" type="ORF">CEK71_12355</name>
</gene>
<dbReference type="InterPro" id="IPR035414">
    <property type="entry name" value="Peptidase_M1_pepN_Ig-like"/>
</dbReference>
<evidence type="ECO:0000256" key="11">
    <source>
        <dbReference type="ARBA" id="ARBA00023049"/>
    </source>
</evidence>
<evidence type="ECO:0000256" key="13">
    <source>
        <dbReference type="NCBIfam" id="TIGR02414"/>
    </source>
</evidence>
<comment type="cofactor">
    <cofactor evidence="2">
        <name>Zn(2+)</name>
        <dbReference type="ChEBI" id="CHEBI:29105"/>
    </cofactor>
</comment>
<dbReference type="Pfam" id="PF11940">
    <property type="entry name" value="DUF3458"/>
    <property type="match status" value="1"/>
</dbReference>
<evidence type="ECO:0000259" key="15">
    <source>
        <dbReference type="Pfam" id="PF11940"/>
    </source>
</evidence>
<dbReference type="PANTHER" id="PTHR46322:SF1">
    <property type="entry name" value="PUROMYCIN-SENSITIVE AMINOPEPTIDASE"/>
    <property type="match status" value="1"/>
</dbReference>
<keyword evidence="11" id="KW-0482">Metalloprotease</keyword>
<keyword evidence="10" id="KW-0862">Zinc</keyword>
<keyword evidence="9" id="KW-0378">Hydrolase</keyword>
<dbReference type="InterPro" id="IPR045357">
    <property type="entry name" value="Aminopeptidase_N-like_N"/>
</dbReference>
<name>A0A1Z4BZS8_9GAMM</name>
<dbReference type="AlphaFoldDB" id="A0A1Z4BZS8"/>
<evidence type="ECO:0000256" key="9">
    <source>
        <dbReference type="ARBA" id="ARBA00022801"/>
    </source>
</evidence>
<feature type="domain" description="Aminopeptidase N-like N-terminal" evidence="17">
    <location>
        <begin position="80"/>
        <end position="195"/>
    </location>
</feature>
<evidence type="ECO:0000256" key="1">
    <source>
        <dbReference type="ARBA" id="ARBA00000098"/>
    </source>
</evidence>
<comment type="catalytic activity">
    <reaction evidence="1">
        <text>Release of an N-terminal amino acid, Xaa-|-Yaa- from a peptide, amide or arylamide. Xaa is preferably Ala, but may be most amino acids including Pro (slow action). When a terminal hydrophobic residue is followed by a prolyl residue, the two may be released as an intact Xaa-Pro dipeptide.</text>
        <dbReference type="EC" id="3.4.11.2"/>
    </reaction>
</comment>
<evidence type="ECO:0000256" key="7">
    <source>
        <dbReference type="ARBA" id="ARBA00022670"/>
    </source>
</evidence>
<evidence type="ECO:0000259" key="14">
    <source>
        <dbReference type="Pfam" id="PF01433"/>
    </source>
</evidence>
<dbReference type="InterPro" id="IPR014782">
    <property type="entry name" value="Peptidase_M1_dom"/>
</dbReference>
<evidence type="ECO:0000256" key="6">
    <source>
        <dbReference type="ARBA" id="ARBA00022438"/>
    </source>
</evidence>
<evidence type="ECO:0000256" key="10">
    <source>
        <dbReference type="ARBA" id="ARBA00022833"/>
    </source>
</evidence>
<dbReference type="OrthoDB" id="100605at2"/>
<dbReference type="NCBIfam" id="TIGR02414">
    <property type="entry name" value="pepN_proteo"/>
    <property type="match status" value="1"/>
</dbReference>
<dbReference type="Pfam" id="PF01433">
    <property type="entry name" value="Peptidase_M1"/>
    <property type="match status" value="1"/>
</dbReference>
<dbReference type="FunFam" id="2.60.40.1840:FF:000001">
    <property type="entry name" value="Aminopeptidase N"/>
    <property type="match status" value="1"/>
</dbReference>
<dbReference type="RefSeq" id="WP_088619676.1">
    <property type="nucleotide sequence ID" value="NZ_CP022129.1"/>
</dbReference>
<dbReference type="FunFam" id="1.10.390.10:FF:000002">
    <property type="entry name" value="Aminopeptidase N"/>
    <property type="match status" value="1"/>
</dbReference>
<dbReference type="GO" id="GO:0006508">
    <property type="term" value="P:proteolysis"/>
    <property type="evidence" value="ECO:0007669"/>
    <property type="project" value="UniProtKB-UniRule"/>
</dbReference>
<evidence type="ECO:0000259" key="17">
    <source>
        <dbReference type="Pfam" id="PF17900"/>
    </source>
</evidence>
<dbReference type="Gene3D" id="3.30.2010.30">
    <property type="match status" value="1"/>
</dbReference>
<dbReference type="Gene3D" id="1.10.390.10">
    <property type="entry name" value="Neutral Protease Domain 2"/>
    <property type="match status" value="1"/>
</dbReference>
<dbReference type="InterPro" id="IPR027268">
    <property type="entry name" value="Peptidase_M4/M1_CTD_sf"/>
</dbReference>
<proteinExistence type="inferred from homology"/>
<dbReference type="PRINTS" id="PR00756">
    <property type="entry name" value="ALADIPTASE"/>
</dbReference>
<comment type="similarity">
    <text evidence="3">Belongs to the peptidase M1 family.</text>
</comment>
<evidence type="ECO:0000313" key="18">
    <source>
        <dbReference type="EMBL" id="ASF46804.1"/>
    </source>
</evidence>
<evidence type="ECO:0000256" key="3">
    <source>
        <dbReference type="ARBA" id="ARBA00010136"/>
    </source>
</evidence>
<keyword evidence="6 18" id="KW-0031">Aminopeptidase</keyword>
<feature type="domain" description="Peptidase M1 alanyl aminopeptidase Ig-like fold" evidence="15">
    <location>
        <begin position="453"/>
        <end position="555"/>
    </location>
</feature>
<dbReference type="GO" id="GO:0016285">
    <property type="term" value="F:alanyl aminopeptidase activity"/>
    <property type="evidence" value="ECO:0007669"/>
    <property type="project" value="UniProtKB-EC"/>
</dbReference>
<dbReference type="InterPro" id="IPR024601">
    <property type="entry name" value="Peptidase_M1_pepN_C"/>
</dbReference>
<dbReference type="CDD" id="cd09600">
    <property type="entry name" value="M1_APN"/>
    <property type="match status" value="1"/>
</dbReference>
<dbReference type="EMBL" id="CP022129">
    <property type="protein sequence ID" value="ASF46804.1"/>
    <property type="molecule type" value="Genomic_DNA"/>
</dbReference>
<evidence type="ECO:0000259" key="16">
    <source>
        <dbReference type="Pfam" id="PF17432"/>
    </source>
</evidence>
<dbReference type="Pfam" id="PF17432">
    <property type="entry name" value="DUF3458_C"/>
    <property type="match status" value="1"/>
</dbReference>
<dbReference type="InterPro" id="IPR038438">
    <property type="entry name" value="PepN_Ig-like_sf"/>
</dbReference>
<dbReference type="FunFam" id="2.60.40.1730:FF:000005">
    <property type="entry name" value="Aminopeptidase N"/>
    <property type="match status" value="1"/>
</dbReference>
<dbReference type="InterPro" id="IPR001930">
    <property type="entry name" value="Peptidase_M1"/>
</dbReference>
<evidence type="ECO:0000313" key="19">
    <source>
        <dbReference type="Proteomes" id="UP000197019"/>
    </source>
</evidence>
<dbReference type="Gene3D" id="2.60.40.1730">
    <property type="entry name" value="tricorn interacting facor f3 domain"/>
    <property type="match status" value="1"/>
</dbReference>
<protein>
    <recommendedName>
        <fullName evidence="5 13">Aminopeptidase N</fullName>
        <ecNumber evidence="4 13">3.4.11.2</ecNumber>
    </recommendedName>
</protein>
<dbReference type="SUPFAM" id="SSF55486">
    <property type="entry name" value="Metalloproteases ('zincins'), catalytic domain"/>
    <property type="match status" value="1"/>
</dbReference>
<keyword evidence="19" id="KW-1185">Reference proteome</keyword>
<feature type="domain" description="Peptidase M1 membrane alanine aminopeptidase" evidence="14">
    <location>
        <begin position="235"/>
        <end position="445"/>
    </location>
</feature>
<accession>A0A1Z4BZS8</accession>
<dbReference type="Gene3D" id="2.60.40.1840">
    <property type="match status" value="1"/>
</dbReference>
<dbReference type="FunFam" id="3.30.2010.30:FF:000002">
    <property type="entry name" value="Putative aminopeptidase N"/>
    <property type="match status" value="1"/>
</dbReference>
<dbReference type="InterPro" id="IPR042097">
    <property type="entry name" value="Aminopeptidase_N-like_N_sf"/>
</dbReference>
<keyword evidence="8" id="KW-0479">Metal-binding</keyword>
<dbReference type="Gene3D" id="1.25.50.10">
    <property type="entry name" value="Peptidase M1, alanyl aminopeptidase, C-terminal domain"/>
    <property type="match status" value="1"/>
</dbReference>
<dbReference type="PANTHER" id="PTHR46322">
    <property type="entry name" value="PUROMYCIN-SENSITIVE AMINOPEPTIDASE"/>
    <property type="match status" value="1"/>
</dbReference>
<dbReference type="KEGG" id="mpsy:CEK71_12355"/>
<evidence type="ECO:0000256" key="8">
    <source>
        <dbReference type="ARBA" id="ARBA00022723"/>
    </source>
</evidence>
<dbReference type="Proteomes" id="UP000197019">
    <property type="component" value="Chromosome"/>
</dbReference>
<organism evidence="18 19">
    <name type="scientific">Methylovulum psychrotolerans</name>
    <dbReference type="NCBI Taxonomy" id="1704499"/>
    <lineage>
        <taxon>Bacteria</taxon>
        <taxon>Pseudomonadati</taxon>
        <taxon>Pseudomonadota</taxon>
        <taxon>Gammaproteobacteria</taxon>
        <taxon>Methylococcales</taxon>
        <taxon>Methylococcaceae</taxon>
        <taxon>Methylovulum</taxon>
    </lineage>
</organism>
<keyword evidence="7" id="KW-0645">Protease</keyword>
<feature type="domain" description="Peptidase M1 alanyl aminopeptidase C-terminal" evidence="16">
    <location>
        <begin position="562"/>
        <end position="883"/>
    </location>
</feature>
<dbReference type="GO" id="GO:0008270">
    <property type="term" value="F:zinc ion binding"/>
    <property type="evidence" value="ECO:0007669"/>
    <property type="project" value="InterPro"/>
</dbReference>
<dbReference type="EC" id="3.4.11.2" evidence="4 13"/>
<evidence type="ECO:0000256" key="12">
    <source>
        <dbReference type="ARBA" id="ARBA00059739"/>
    </source>
</evidence>
<dbReference type="InterPro" id="IPR037144">
    <property type="entry name" value="Peptidase_M1_pepN_C_sf"/>
</dbReference>
<dbReference type="GO" id="GO:0008237">
    <property type="term" value="F:metallopeptidase activity"/>
    <property type="evidence" value="ECO:0007669"/>
    <property type="project" value="UniProtKB-UniRule"/>
</dbReference>
<dbReference type="InterPro" id="IPR012779">
    <property type="entry name" value="Peptidase_M1_pepN"/>
</dbReference>
<evidence type="ECO:0000256" key="5">
    <source>
        <dbReference type="ARBA" id="ARBA00015611"/>
    </source>
</evidence>
<comment type="function">
    <text evidence="12">Aminopeptidase N is involved in the degradation of intracellular peptides generated by protein breakdown during normal growth as well as in response to nutrient starvation.</text>
</comment>
<evidence type="ECO:0000256" key="2">
    <source>
        <dbReference type="ARBA" id="ARBA00001947"/>
    </source>
</evidence>
<reference evidence="18 19" key="1">
    <citation type="submission" date="2017-06" db="EMBL/GenBank/DDBJ databases">
        <title>Genome Sequencing of the methanotroph Methylovulum psychrotolerants str. HV10-M2 isolated from a high-altitude environment.</title>
        <authorList>
            <person name="Mateos-Rivera A."/>
        </authorList>
    </citation>
    <scope>NUCLEOTIDE SEQUENCE [LARGE SCALE GENOMIC DNA]</scope>
    <source>
        <strain evidence="18 19">HV10_M2</strain>
    </source>
</reference>
<evidence type="ECO:0000256" key="4">
    <source>
        <dbReference type="ARBA" id="ARBA00012564"/>
    </source>
</evidence>
<dbReference type="Pfam" id="PF17900">
    <property type="entry name" value="Peptidase_M1_N"/>
    <property type="match status" value="1"/>
</dbReference>
<dbReference type="SUPFAM" id="SSF63737">
    <property type="entry name" value="Leukotriene A4 hydrolase N-terminal domain"/>
    <property type="match status" value="1"/>
</dbReference>